<dbReference type="GO" id="GO:0051539">
    <property type="term" value="F:4 iron, 4 sulfur cluster binding"/>
    <property type="evidence" value="ECO:0007669"/>
    <property type="project" value="UniProtKB-UniRule"/>
</dbReference>
<feature type="binding site" evidence="8">
    <location>
        <position position="126"/>
    </location>
    <ligand>
        <name>[4Fe-4S] cluster</name>
        <dbReference type="ChEBI" id="CHEBI:49883"/>
        <label>2</label>
        <note>4Fe-4S-S-AdoMet</note>
    </ligand>
</feature>
<dbReference type="Proteomes" id="UP001204953">
    <property type="component" value="Unassembled WGS sequence"/>
</dbReference>
<dbReference type="InterPro" id="IPR006638">
    <property type="entry name" value="Elp3/MiaA/NifB-like_rSAM"/>
</dbReference>
<comment type="cofactor">
    <cofactor evidence="8">
        <name>[4Fe-4S] cluster</name>
        <dbReference type="ChEBI" id="CHEBI:49883"/>
    </cofactor>
    <text evidence="8">Binds 2 [4Fe-4S] clusters per subunit. One cluster is coordinated with 3 cysteines and an exchangeable S-adenosyl-L-methionine.</text>
</comment>
<dbReference type="NCBIfam" id="NF009544">
    <property type="entry name" value="PRK12928.1"/>
    <property type="match status" value="1"/>
</dbReference>
<evidence type="ECO:0000256" key="9">
    <source>
        <dbReference type="SAM" id="MobiDB-lite"/>
    </source>
</evidence>
<feature type="binding site" evidence="8">
    <location>
        <position position="359"/>
    </location>
    <ligand>
        <name>[4Fe-4S] cluster</name>
        <dbReference type="ChEBI" id="CHEBI:49883"/>
        <label>1</label>
    </ligand>
</feature>
<dbReference type="InterPro" id="IPR003698">
    <property type="entry name" value="Lipoyl_synth"/>
</dbReference>
<name>A0AAE3GXZ8_9CYAN</name>
<evidence type="ECO:0000313" key="12">
    <source>
        <dbReference type="Proteomes" id="UP001204953"/>
    </source>
</evidence>
<dbReference type="Gene3D" id="3.20.20.70">
    <property type="entry name" value="Aldolase class I"/>
    <property type="match status" value="1"/>
</dbReference>
<accession>A0AAE3GXZ8</accession>
<feature type="binding site" evidence="8">
    <location>
        <position position="101"/>
    </location>
    <ligand>
        <name>[4Fe-4S] cluster</name>
        <dbReference type="ChEBI" id="CHEBI:49883"/>
        <label>1</label>
    </ligand>
</feature>
<keyword evidence="5 8" id="KW-0408">Iron</keyword>
<feature type="region of interest" description="Disordered" evidence="9">
    <location>
        <begin position="1"/>
        <end position="37"/>
    </location>
</feature>
<dbReference type="Pfam" id="PF04055">
    <property type="entry name" value="Radical_SAM"/>
    <property type="match status" value="1"/>
</dbReference>
<evidence type="ECO:0000256" key="3">
    <source>
        <dbReference type="ARBA" id="ARBA00022691"/>
    </source>
</evidence>
<evidence type="ECO:0000256" key="2">
    <source>
        <dbReference type="ARBA" id="ARBA00022679"/>
    </source>
</evidence>
<keyword evidence="1 8" id="KW-0004">4Fe-4S</keyword>
<keyword evidence="12" id="KW-1185">Reference proteome</keyword>
<dbReference type="PANTHER" id="PTHR10949">
    <property type="entry name" value="LIPOYL SYNTHASE"/>
    <property type="match status" value="1"/>
</dbReference>
<evidence type="ECO:0000256" key="5">
    <source>
        <dbReference type="ARBA" id="ARBA00023004"/>
    </source>
</evidence>
<dbReference type="GO" id="GO:0009249">
    <property type="term" value="P:protein lipoylation"/>
    <property type="evidence" value="ECO:0007669"/>
    <property type="project" value="UniProtKB-UniRule"/>
</dbReference>
<feature type="binding site" evidence="8">
    <location>
        <position position="96"/>
    </location>
    <ligand>
        <name>[4Fe-4S] cluster</name>
        <dbReference type="ChEBI" id="CHEBI:49883"/>
        <label>1</label>
    </ligand>
</feature>
<feature type="binding site" evidence="8">
    <location>
        <position position="107"/>
    </location>
    <ligand>
        <name>[4Fe-4S] cluster</name>
        <dbReference type="ChEBI" id="CHEBI:49883"/>
        <label>1</label>
    </ligand>
</feature>
<dbReference type="NCBIfam" id="NF004019">
    <property type="entry name" value="PRK05481.1"/>
    <property type="match status" value="1"/>
</dbReference>
<dbReference type="PANTHER" id="PTHR10949:SF0">
    <property type="entry name" value="LIPOYL SYNTHASE, MITOCHONDRIAL"/>
    <property type="match status" value="1"/>
</dbReference>
<evidence type="ECO:0000259" key="10">
    <source>
        <dbReference type="PROSITE" id="PS51918"/>
    </source>
</evidence>
<evidence type="ECO:0000256" key="1">
    <source>
        <dbReference type="ARBA" id="ARBA00022485"/>
    </source>
</evidence>
<evidence type="ECO:0000256" key="8">
    <source>
        <dbReference type="HAMAP-Rule" id="MF_00206"/>
    </source>
</evidence>
<evidence type="ECO:0000256" key="6">
    <source>
        <dbReference type="ARBA" id="ARBA00023014"/>
    </source>
</evidence>
<dbReference type="EC" id="2.8.1.8" evidence="8"/>
<organism evidence="11 12">
    <name type="scientific">Limnofasciculus baicalensis BBK-W-15</name>
    <dbReference type="NCBI Taxonomy" id="2699891"/>
    <lineage>
        <taxon>Bacteria</taxon>
        <taxon>Bacillati</taxon>
        <taxon>Cyanobacteriota</taxon>
        <taxon>Cyanophyceae</taxon>
        <taxon>Coleofasciculales</taxon>
        <taxon>Coleofasciculaceae</taxon>
        <taxon>Limnofasciculus</taxon>
        <taxon>Limnofasciculus baicalensis</taxon>
    </lineage>
</organism>
<reference evidence="11" key="1">
    <citation type="submission" date="2022-06" db="EMBL/GenBank/DDBJ databases">
        <title>New cyanobacteria of genus Symplocastrum in benthos of Lake Baikal.</title>
        <authorList>
            <person name="Sorokovikova E."/>
            <person name="Tikhonova I."/>
            <person name="Krasnopeev A."/>
            <person name="Evseev P."/>
            <person name="Gladkikh A."/>
            <person name="Belykh O."/>
        </authorList>
    </citation>
    <scope>NUCLEOTIDE SEQUENCE</scope>
    <source>
        <strain evidence="11">BBK-W-15</strain>
    </source>
</reference>
<comment type="function">
    <text evidence="8">Catalyzes the radical-mediated insertion of two sulfur atoms into the C-6 and C-8 positions of the octanoyl moiety bound to the lipoyl domains of lipoate-dependent enzymes, thereby converting the octanoylated domains into lipoylated derivatives.</text>
</comment>
<dbReference type="GO" id="GO:0005737">
    <property type="term" value="C:cytoplasm"/>
    <property type="evidence" value="ECO:0007669"/>
    <property type="project" value="UniProtKB-SubCell"/>
</dbReference>
<dbReference type="CDD" id="cd01335">
    <property type="entry name" value="Radical_SAM"/>
    <property type="match status" value="1"/>
</dbReference>
<dbReference type="HAMAP" id="MF_00206">
    <property type="entry name" value="Lipoyl_synth"/>
    <property type="match status" value="1"/>
</dbReference>
<dbReference type="Pfam" id="PF16881">
    <property type="entry name" value="LIAS_N"/>
    <property type="match status" value="1"/>
</dbReference>
<feature type="binding site" evidence="8">
    <location>
        <position position="129"/>
    </location>
    <ligand>
        <name>[4Fe-4S] cluster</name>
        <dbReference type="ChEBI" id="CHEBI:49883"/>
        <label>2</label>
        <note>4Fe-4S-S-AdoMet</note>
    </ligand>
</feature>
<evidence type="ECO:0000256" key="4">
    <source>
        <dbReference type="ARBA" id="ARBA00022723"/>
    </source>
</evidence>
<feature type="domain" description="Radical SAM core" evidence="10">
    <location>
        <begin position="108"/>
        <end position="348"/>
    </location>
</feature>
<feature type="binding site" evidence="8">
    <location>
        <position position="122"/>
    </location>
    <ligand>
        <name>[4Fe-4S] cluster</name>
        <dbReference type="ChEBI" id="CHEBI:49883"/>
        <label>2</label>
        <note>4Fe-4S-S-AdoMet</note>
    </ligand>
</feature>
<dbReference type="AlphaFoldDB" id="A0AAE3GXZ8"/>
<keyword evidence="4 8" id="KW-0479">Metal-binding</keyword>
<dbReference type="InterPro" id="IPR007197">
    <property type="entry name" value="rSAM"/>
</dbReference>
<comment type="caution">
    <text evidence="11">The sequence shown here is derived from an EMBL/GenBank/DDBJ whole genome shotgun (WGS) entry which is preliminary data.</text>
</comment>
<keyword evidence="6 8" id="KW-0411">Iron-sulfur</keyword>
<comment type="catalytic activity">
    <reaction evidence="7 8">
        <text>[[Fe-S] cluster scaffold protein carrying a second [4Fe-4S](2+) cluster] + N(6)-octanoyl-L-lysyl-[protein] + 2 oxidized [2Fe-2S]-[ferredoxin] + 2 S-adenosyl-L-methionine + 4 H(+) = [[Fe-S] cluster scaffold protein] + N(6)-[(R)-dihydrolipoyl]-L-lysyl-[protein] + 4 Fe(3+) + 2 hydrogen sulfide + 2 5'-deoxyadenosine + 2 L-methionine + 2 reduced [2Fe-2S]-[ferredoxin]</text>
        <dbReference type="Rhea" id="RHEA:16585"/>
        <dbReference type="Rhea" id="RHEA-COMP:9928"/>
        <dbReference type="Rhea" id="RHEA-COMP:10000"/>
        <dbReference type="Rhea" id="RHEA-COMP:10001"/>
        <dbReference type="Rhea" id="RHEA-COMP:10475"/>
        <dbReference type="Rhea" id="RHEA-COMP:14568"/>
        <dbReference type="Rhea" id="RHEA-COMP:14569"/>
        <dbReference type="ChEBI" id="CHEBI:15378"/>
        <dbReference type="ChEBI" id="CHEBI:17319"/>
        <dbReference type="ChEBI" id="CHEBI:29034"/>
        <dbReference type="ChEBI" id="CHEBI:29919"/>
        <dbReference type="ChEBI" id="CHEBI:33722"/>
        <dbReference type="ChEBI" id="CHEBI:33737"/>
        <dbReference type="ChEBI" id="CHEBI:33738"/>
        <dbReference type="ChEBI" id="CHEBI:57844"/>
        <dbReference type="ChEBI" id="CHEBI:59789"/>
        <dbReference type="ChEBI" id="CHEBI:78809"/>
        <dbReference type="ChEBI" id="CHEBI:83100"/>
        <dbReference type="EC" id="2.8.1.8"/>
    </reaction>
</comment>
<dbReference type="PROSITE" id="PS51918">
    <property type="entry name" value="RADICAL_SAM"/>
    <property type="match status" value="1"/>
</dbReference>
<sequence>MPDTTPDSSRPAGAPSPDALSRTLARHPRPLGGDPLKRVDAPILSLSNMVLNNAGESKQQLSLKKKPAWLRAKVPGGPGYTRLKSILSENKVYTVCEEANCPNMGECWSRGVATIMILGDTCTRSCGLCNVKTGRPAMLDKDEPSRVAESLHLMWQGAGLKHIVITSVNRDELSDGGAGIWAETIIRSREACPGMSIEVLIPDFEGNWPALQMVIDAKPHIINHNLETVRRMYPAVRPSAKFDRSVELLRRVKEQGGVAKTGIMVGIGEKDEEVLALMDEVQNGARTKKASGIGRQASGEQENTEDSADILTIGQYLQPTRNHLPIDRWVTPEQFVFFKEQGLARGFKVVESGALVRSSYHADHQADVLSEVGAERAKHAAR</sequence>
<evidence type="ECO:0000256" key="7">
    <source>
        <dbReference type="ARBA" id="ARBA00047326"/>
    </source>
</evidence>
<comment type="similarity">
    <text evidence="8">Belongs to the radical SAM superfamily. Lipoyl synthase family.</text>
</comment>
<dbReference type="SUPFAM" id="SSF102114">
    <property type="entry name" value="Radical SAM enzymes"/>
    <property type="match status" value="1"/>
</dbReference>
<comment type="pathway">
    <text evidence="8">Protein modification; protein lipoylation via endogenous pathway; protein N(6)-(lipoyl)lysine from octanoyl-[acyl-carrier-protein]: step 2/2.</text>
</comment>
<keyword evidence="8" id="KW-0963">Cytoplasm</keyword>
<dbReference type="EMBL" id="JAMZMM010000697">
    <property type="protein sequence ID" value="MCP2732624.1"/>
    <property type="molecule type" value="Genomic_DNA"/>
</dbReference>
<dbReference type="GO" id="GO:0046872">
    <property type="term" value="F:metal ion binding"/>
    <property type="evidence" value="ECO:0007669"/>
    <property type="project" value="UniProtKB-KW"/>
</dbReference>
<dbReference type="SMART" id="SM00729">
    <property type="entry name" value="Elp3"/>
    <property type="match status" value="1"/>
</dbReference>
<keyword evidence="2 8" id="KW-0808">Transferase</keyword>
<dbReference type="InterPro" id="IPR031691">
    <property type="entry name" value="LIAS_N"/>
</dbReference>
<dbReference type="SFLD" id="SFLDS00029">
    <property type="entry name" value="Radical_SAM"/>
    <property type="match status" value="1"/>
</dbReference>
<dbReference type="InterPro" id="IPR058240">
    <property type="entry name" value="rSAM_sf"/>
</dbReference>
<proteinExistence type="inferred from homology"/>
<dbReference type="InterPro" id="IPR013785">
    <property type="entry name" value="Aldolase_TIM"/>
</dbReference>
<comment type="subcellular location">
    <subcellularLocation>
        <location evidence="8">Cytoplasm</location>
    </subcellularLocation>
</comment>
<gene>
    <name evidence="8" type="primary">lipA</name>
    <name evidence="11" type="ORF">NJ959_29775</name>
</gene>
<dbReference type="GO" id="GO:0016992">
    <property type="term" value="F:lipoate synthase activity"/>
    <property type="evidence" value="ECO:0007669"/>
    <property type="project" value="UniProtKB-UniRule"/>
</dbReference>
<evidence type="ECO:0000313" key="11">
    <source>
        <dbReference type="EMBL" id="MCP2732624.1"/>
    </source>
</evidence>
<protein>
    <recommendedName>
        <fullName evidence="8">Lipoyl synthase</fullName>
        <ecNumber evidence="8">2.8.1.8</ecNumber>
    </recommendedName>
    <alternativeName>
        <fullName evidence="8">Lip-syn</fullName>
        <shortName evidence="8">LS</shortName>
    </alternativeName>
    <alternativeName>
        <fullName evidence="8">Lipoate synthase</fullName>
    </alternativeName>
    <alternativeName>
        <fullName evidence="8">Lipoic acid synthase</fullName>
    </alternativeName>
    <alternativeName>
        <fullName evidence="8">Sulfur insertion protein LipA</fullName>
    </alternativeName>
</protein>
<keyword evidence="3 8" id="KW-0949">S-adenosyl-L-methionine</keyword>